<organism evidence="1 2">
    <name type="scientific">Choristoneura fumiferana</name>
    <name type="common">Spruce budworm moth</name>
    <name type="synonym">Archips fumiferana</name>
    <dbReference type="NCBI Taxonomy" id="7141"/>
    <lineage>
        <taxon>Eukaryota</taxon>
        <taxon>Metazoa</taxon>
        <taxon>Ecdysozoa</taxon>
        <taxon>Arthropoda</taxon>
        <taxon>Hexapoda</taxon>
        <taxon>Insecta</taxon>
        <taxon>Pterygota</taxon>
        <taxon>Neoptera</taxon>
        <taxon>Endopterygota</taxon>
        <taxon>Lepidoptera</taxon>
        <taxon>Glossata</taxon>
        <taxon>Ditrysia</taxon>
        <taxon>Tortricoidea</taxon>
        <taxon>Tortricidae</taxon>
        <taxon>Tortricinae</taxon>
        <taxon>Choristoneura</taxon>
    </lineage>
</organism>
<keyword evidence="2" id="KW-1185">Reference proteome</keyword>
<feature type="non-terminal residue" evidence="1">
    <location>
        <position position="1"/>
    </location>
</feature>
<accession>A0ACC0JJN6</accession>
<name>A0ACC0JJN6_CHOFU</name>
<evidence type="ECO:0000313" key="1">
    <source>
        <dbReference type="EMBL" id="KAI8424319.1"/>
    </source>
</evidence>
<reference evidence="1 2" key="1">
    <citation type="journal article" date="2022" name="Genome Biol. Evol.">
        <title>The Spruce Budworm Genome: Reconstructing the Evolutionary History of Antifreeze Proteins.</title>
        <authorList>
            <person name="Beliveau C."/>
            <person name="Gagne P."/>
            <person name="Picq S."/>
            <person name="Vernygora O."/>
            <person name="Keeling C.I."/>
            <person name="Pinkney K."/>
            <person name="Doucet D."/>
            <person name="Wen F."/>
            <person name="Johnston J.S."/>
            <person name="Maaroufi H."/>
            <person name="Boyle B."/>
            <person name="Laroche J."/>
            <person name="Dewar K."/>
            <person name="Juretic N."/>
            <person name="Blackburn G."/>
            <person name="Nisole A."/>
            <person name="Brunet B."/>
            <person name="Brandao M."/>
            <person name="Lumley L."/>
            <person name="Duan J."/>
            <person name="Quan G."/>
            <person name="Lucarotti C.J."/>
            <person name="Roe A.D."/>
            <person name="Sperling F.A.H."/>
            <person name="Levesque R.C."/>
            <person name="Cusson M."/>
        </authorList>
    </citation>
    <scope>NUCLEOTIDE SEQUENCE [LARGE SCALE GENOMIC DNA]</scope>
    <source>
        <strain evidence="1">Glfc:IPQL:Cfum</strain>
    </source>
</reference>
<evidence type="ECO:0000313" key="2">
    <source>
        <dbReference type="Proteomes" id="UP001064048"/>
    </source>
</evidence>
<gene>
    <name evidence="1" type="ORF">MSG28_002868</name>
</gene>
<comment type="caution">
    <text evidence="1">The sequence shown here is derived from an EMBL/GenBank/DDBJ whole genome shotgun (WGS) entry which is preliminary data.</text>
</comment>
<sequence>SGQDIRHFPDDFLFGAATASYQIEGAWNVDGKSDSIWDHLTHTVPCTVADCSNGDIADNSYYLYKRDIEMLRELGVDYYRFSISWPRLLPTSFTDHVNPAGVEYYNNLINEMLKYNITPW</sequence>
<dbReference type="Proteomes" id="UP001064048">
    <property type="component" value="Chromosome 4"/>
</dbReference>
<protein>
    <submittedName>
        <fullName evidence="1">Uncharacterized protein</fullName>
    </submittedName>
</protein>
<dbReference type="EMBL" id="CM046104">
    <property type="protein sequence ID" value="KAI8424319.1"/>
    <property type="molecule type" value="Genomic_DNA"/>
</dbReference>
<proteinExistence type="predicted"/>